<dbReference type="GO" id="GO:0005509">
    <property type="term" value="F:calcium ion binding"/>
    <property type="evidence" value="ECO:0007669"/>
    <property type="project" value="InterPro"/>
</dbReference>
<dbReference type="Gene3D" id="2.150.10.10">
    <property type="entry name" value="Serralysin-like metalloprotease, C-terminal"/>
    <property type="match status" value="1"/>
</dbReference>
<dbReference type="InterPro" id="IPR011049">
    <property type="entry name" value="Serralysin-like_metalloprot_C"/>
</dbReference>
<dbReference type="InterPro" id="IPR015919">
    <property type="entry name" value="Cadherin-like_sf"/>
</dbReference>
<gene>
    <name evidence="1" type="ORF">GDR74_13770</name>
</gene>
<dbReference type="KEGG" id="mico:GDR74_13770"/>
<keyword evidence="2" id="KW-1185">Reference proteome</keyword>
<dbReference type="PROSITE" id="PS00330">
    <property type="entry name" value="HEMOLYSIN_CALCIUM"/>
    <property type="match status" value="2"/>
</dbReference>
<proteinExistence type="predicted"/>
<dbReference type="SUPFAM" id="SSF49313">
    <property type="entry name" value="Cadherin-like"/>
    <property type="match status" value="1"/>
</dbReference>
<dbReference type="RefSeq" id="WP_152586838.1">
    <property type="nucleotide sequence ID" value="NZ_CP045423.1"/>
</dbReference>
<dbReference type="SUPFAM" id="SSF51120">
    <property type="entry name" value="beta-Roll"/>
    <property type="match status" value="1"/>
</dbReference>
<dbReference type="Gene3D" id="2.60.40.60">
    <property type="entry name" value="Cadherins"/>
    <property type="match status" value="1"/>
</dbReference>
<dbReference type="PRINTS" id="PR00313">
    <property type="entry name" value="CABNDNGRPT"/>
</dbReference>
<dbReference type="InterPro" id="IPR001343">
    <property type="entry name" value="Hemolysn_Ca-bd"/>
</dbReference>
<dbReference type="EMBL" id="CP045423">
    <property type="protein sequence ID" value="QFU17202.1"/>
    <property type="molecule type" value="Genomic_DNA"/>
</dbReference>
<organism evidence="1 2">
    <name type="scientific">Microvirga thermotolerans</name>
    <dbReference type="NCBI Taxonomy" id="2651334"/>
    <lineage>
        <taxon>Bacteria</taxon>
        <taxon>Pseudomonadati</taxon>
        <taxon>Pseudomonadota</taxon>
        <taxon>Alphaproteobacteria</taxon>
        <taxon>Hyphomicrobiales</taxon>
        <taxon>Methylobacteriaceae</taxon>
        <taxon>Microvirga</taxon>
    </lineage>
</organism>
<dbReference type="Pfam" id="PF00353">
    <property type="entry name" value="HemolysinCabind"/>
    <property type="match status" value="1"/>
</dbReference>
<sequence>MSAFSIFPSSPGATLQVDAGGLPQASLRGGAGDDTLLLLGGGTFDLRLAAVFDSIETVQGSGAHDTVVLDRARFAGIAAFDGGADAATHWDELVLFGTAFDFTSRTVTGIDRISLRTDHAVLTVADRDTALLASGLVSQNDRLVATGLAFTAAELTRLHRQGIDTVVDATGTHVIGSPVIHGLAGDRVETRAGATVFVDAGRDALVSDDDGAYALLNVVAPQGLDAPGHLGIDTTGAVALSAGYAAGSIVTVGGVEVGMLWEAGDAGLSIVFNNLNATSARVQELIRAVTFTSAAEPPQVSTEQPVTVTLADAGGRRSSASLVLVQDVPIVPPHLALSHASVPELSAAGTLVGLLTAQVPGKGDGFAYTLLDDADRRFTLQGDRLLVAGGARLDYEAQASHRVVVRATAADGTHLDRAFTIAVEDVRDEIVYGTVCNDGTRSVIGTDGNDTLIGGSGRDMLSGGLGNDTLFGRLGGDALVGGKGRDLFVFDTKPNTRTNVDRIVDFSVRDDTVALDNKVFKALGSKGSLSKPAKLNPKAFWKGAKAHDANDHVIYNPKTGALFYDADGAGTMASVKIAVLSKGLKSISFKDFFVI</sequence>
<evidence type="ECO:0000313" key="1">
    <source>
        <dbReference type="EMBL" id="QFU17202.1"/>
    </source>
</evidence>
<dbReference type="CDD" id="cd11304">
    <property type="entry name" value="Cadherin_repeat"/>
    <property type="match status" value="1"/>
</dbReference>
<dbReference type="GO" id="GO:0016020">
    <property type="term" value="C:membrane"/>
    <property type="evidence" value="ECO:0007669"/>
    <property type="project" value="InterPro"/>
</dbReference>
<evidence type="ECO:0000313" key="2">
    <source>
        <dbReference type="Proteomes" id="UP000325614"/>
    </source>
</evidence>
<protein>
    <recommendedName>
        <fullName evidence="3">Cadherin domain-containing protein</fullName>
    </recommendedName>
</protein>
<reference evidence="1 2" key="1">
    <citation type="submission" date="2019-10" db="EMBL/GenBank/DDBJ databases">
        <title>Isolation, Identification of Microvirga thermotolerans HR1, a novel thermophilic bacterium and Comparative Genomics of the genus Microvirga.</title>
        <authorList>
            <person name="Li J."/>
            <person name="Zhang W."/>
            <person name="Lin M."/>
            <person name="Wang J."/>
        </authorList>
    </citation>
    <scope>NUCLEOTIDE SEQUENCE [LARGE SCALE GENOMIC DNA]</scope>
    <source>
        <strain evidence="1 2">HR1</strain>
    </source>
</reference>
<name>A0A5P9JWL0_9HYPH</name>
<dbReference type="AlphaFoldDB" id="A0A5P9JWL0"/>
<evidence type="ECO:0008006" key="3">
    <source>
        <dbReference type="Google" id="ProtNLM"/>
    </source>
</evidence>
<accession>A0A5P9JWL0</accession>
<dbReference type="InterPro" id="IPR018511">
    <property type="entry name" value="Hemolysin-typ_Ca-bd_CS"/>
</dbReference>
<dbReference type="Proteomes" id="UP000325614">
    <property type="component" value="Chromosome"/>
</dbReference>